<accession>A0A5C6JVY8</accession>
<dbReference type="GO" id="GO:0005829">
    <property type="term" value="C:cytosol"/>
    <property type="evidence" value="ECO:0007669"/>
    <property type="project" value="TreeGrafter"/>
</dbReference>
<dbReference type="InterPro" id="IPR001227">
    <property type="entry name" value="Ac_transferase_dom_sf"/>
</dbReference>
<keyword evidence="1 4" id="KW-0808">Transferase</keyword>
<keyword evidence="2 4" id="KW-0012">Acyltransferase</keyword>
<feature type="domain" description="Malonyl-CoA:ACP transacylase (MAT)" evidence="6">
    <location>
        <begin position="7"/>
        <end position="304"/>
    </location>
</feature>
<dbReference type="Pfam" id="PF00698">
    <property type="entry name" value="Acyl_transf_1"/>
    <property type="match status" value="1"/>
</dbReference>
<dbReference type="GO" id="GO:0004314">
    <property type="term" value="F:[acyl-carrier-protein] S-malonyltransferase activity"/>
    <property type="evidence" value="ECO:0007669"/>
    <property type="project" value="UniProtKB-EC"/>
</dbReference>
<dbReference type="InterPro" id="IPR016035">
    <property type="entry name" value="Acyl_Trfase/lysoPLipase"/>
</dbReference>
<dbReference type="InterPro" id="IPR016036">
    <property type="entry name" value="Malonyl_transacylase_ACP-bd"/>
</dbReference>
<evidence type="ECO:0000256" key="2">
    <source>
        <dbReference type="ARBA" id="ARBA00023315"/>
    </source>
</evidence>
<dbReference type="SUPFAM" id="SSF52151">
    <property type="entry name" value="FabD/lysophospholipase-like"/>
    <property type="match status" value="1"/>
</dbReference>
<dbReference type="PANTHER" id="PTHR42681">
    <property type="entry name" value="MALONYL-COA-ACYL CARRIER PROTEIN TRANSACYLASE, MITOCHONDRIAL"/>
    <property type="match status" value="1"/>
</dbReference>
<name>A0A5C6JVY8_9ACTN</name>
<organism evidence="7 8">
    <name type="scientific">Streptomyces misionensis</name>
    <dbReference type="NCBI Taxonomy" id="67331"/>
    <lineage>
        <taxon>Bacteria</taxon>
        <taxon>Bacillati</taxon>
        <taxon>Actinomycetota</taxon>
        <taxon>Actinomycetes</taxon>
        <taxon>Kitasatosporales</taxon>
        <taxon>Streptomycetaceae</taxon>
        <taxon>Streptomyces</taxon>
    </lineage>
</organism>
<feature type="active site" evidence="5">
    <location>
        <position position="92"/>
    </location>
</feature>
<dbReference type="EMBL" id="VOGW01000055">
    <property type="protein sequence ID" value="TWV53485.1"/>
    <property type="molecule type" value="Genomic_DNA"/>
</dbReference>
<dbReference type="GO" id="GO:0006633">
    <property type="term" value="P:fatty acid biosynthetic process"/>
    <property type="evidence" value="ECO:0007669"/>
    <property type="project" value="TreeGrafter"/>
</dbReference>
<evidence type="ECO:0000256" key="3">
    <source>
        <dbReference type="ARBA" id="ARBA00048462"/>
    </source>
</evidence>
<comment type="caution">
    <text evidence="7">The sequence shown here is derived from an EMBL/GenBank/DDBJ whole genome shotgun (WGS) entry which is preliminary data.</text>
</comment>
<reference evidence="7" key="1">
    <citation type="journal article" date="2019" name="Microbiol. Resour. Announc.">
        <title>Draft Genomic Sequences of Streptomyces misionensis and Streptomyces albidoflavus, bacteria applied for phytopathogen biocontrol.</title>
        <authorList>
            <person name="Pylro V."/>
            <person name="Dias A."/>
            <person name="Andreote F."/>
            <person name="Varani A."/>
            <person name="Andreote C."/>
            <person name="Bernardo E."/>
            <person name="Martins T."/>
        </authorList>
    </citation>
    <scope>NUCLEOTIDE SEQUENCE [LARGE SCALE GENOMIC DNA]</scope>
    <source>
        <strain evidence="7">66</strain>
    </source>
</reference>
<comment type="catalytic activity">
    <reaction evidence="3 4">
        <text>holo-[ACP] + malonyl-CoA = malonyl-[ACP] + CoA</text>
        <dbReference type="Rhea" id="RHEA:41792"/>
        <dbReference type="Rhea" id="RHEA-COMP:9623"/>
        <dbReference type="Rhea" id="RHEA-COMP:9685"/>
        <dbReference type="ChEBI" id="CHEBI:57287"/>
        <dbReference type="ChEBI" id="CHEBI:57384"/>
        <dbReference type="ChEBI" id="CHEBI:64479"/>
        <dbReference type="ChEBI" id="CHEBI:78449"/>
        <dbReference type="EC" id="2.3.1.39"/>
    </reaction>
</comment>
<dbReference type="AlphaFoldDB" id="A0A5C6JVY8"/>
<dbReference type="InterPro" id="IPR004410">
    <property type="entry name" value="Malonyl_CoA-ACP_transAc_FabD"/>
</dbReference>
<evidence type="ECO:0000256" key="4">
    <source>
        <dbReference type="PIRNR" id="PIRNR000446"/>
    </source>
</evidence>
<dbReference type="SMART" id="SM00827">
    <property type="entry name" value="PKS_AT"/>
    <property type="match status" value="1"/>
</dbReference>
<evidence type="ECO:0000259" key="6">
    <source>
        <dbReference type="SMART" id="SM00827"/>
    </source>
</evidence>
<evidence type="ECO:0000313" key="7">
    <source>
        <dbReference type="EMBL" id="TWV53485.1"/>
    </source>
</evidence>
<gene>
    <name evidence="7" type="primary">fabD</name>
    <name evidence="7" type="ORF">FRZ03_10140</name>
</gene>
<dbReference type="InterPro" id="IPR024925">
    <property type="entry name" value="Malonyl_CoA-ACP_transAc"/>
</dbReference>
<keyword evidence="8" id="KW-1185">Reference proteome</keyword>
<evidence type="ECO:0000256" key="1">
    <source>
        <dbReference type="ARBA" id="ARBA00022679"/>
    </source>
</evidence>
<dbReference type="InterPro" id="IPR050858">
    <property type="entry name" value="Mal-CoA-ACP_Trans/PKS_FabD"/>
</dbReference>
<protein>
    <recommendedName>
        <fullName evidence="4">Malonyl CoA-acyl carrier protein transacylase</fullName>
        <ecNumber evidence="4">2.3.1.39</ecNumber>
    </recommendedName>
</protein>
<dbReference type="PANTHER" id="PTHR42681:SF1">
    <property type="entry name" value="MALONYL-COA-ACYL CARRIER PROTEIN TRANSACYLASE, MITOCHONDRIAL"/>
    <property type="match status" value="1"/>
</dbReference>
<dbReference type="Proteomes" id="UP000320481">
    <property type="component" value="Unassembled WGS sequence"/>
</dbReference>
<dbReference type="EC" id="2.3.1.39" evidence="4"/>
<dbReference type="SUPFAM" id="SSF55048">
    <property type="entry name" value="Probable ACP-binding domain of malonyl-CoA ACP transacylase"/>
    <property type="match status" value="1"/>
</dbReference>
<proteinExistence type="inferred from homology"/>
<comment type="similarity">
    <text evidence="4">Belongs to the fabD family.</text>
</comment>
<dbReference type="Gene3D" id="3.30.70.250">
    <property type="entry name" value="Malonyl-CoA ACP transacylase, ACP-binding"/>
    <property type="match status" value="1"/>
</dbReference>
<dbReference type="NCBIfam" id="TIGR00128">
    <property type="entry name" value="fabD"/>
    <property type="match status" value="1"/>
</dbReference>
<dbReference type="PIRSF" id="PIRSF000446">
    <property type="entry name" value="Mct"/>
    <property type="match status" value="1"/>
</dbReference>
<dbReference type="Gene3D" id="3.40.366.10">
    <property type="entry name" value="Malonyl-Coenzyme A Acyl Carrier Protein, domain 2"/>
    <property type="match status" value="1"/>
</dbReference>
<dbReference type="InterPro" id="IPR014043">
    <property type="entry name" value="Acyl_transferase_dom"/>
</dbReference>
<evidence type="ECO:0000256" key="5">
    <source>
        <dbReference type="PIRSR" id="PIRSR000446-1"/>
    </source>
</evidence>
<feature type="active site" evidence="5">
    <location>
        <position position="203"/>
    </location>
</feature>
<sequence>MKRIAITYPGQGSQVPGMGKDAAQARPDLSRSYYDAADEILGLPLSRICFEGDAEQLRDTAVTQPAIFLTSLVFTRLLEEQGVVPDVVAGHSLGEYAALVAAGVLDWPDALRLVRRRGELMAAVNRRTPGRMAAVLDLGADRVDELCAEVTGQAHGTVQVANYNSATQTVVSGDARGIDEFAAAARRAGARHVVDLKVGAPFHSVFMKEIEAEFAEDLAGVRFAEPSLPVVANATAGYVHTAESARELLRRQLASPVLWTQTVELLVAAEVSALLEVGPGRVLSNIARASAPGVPALSVGTIRQLDKAVAQMSAVAV</sequence>
<evidence type="ECO:0000313" key="8">
    <source>
        <dbReference type="Proteomes" id="UP000320481"/>
    </source>
</evidence>